<keyword evidence="3" id="KW-1185">Reference proteome</keyword>
<dbReference type="Pfam" id="PF02493">
    <property type="entry name" value="MORN"/>
    <property type="match status" value="2"/>
</dbReference>
<gene>
    <name evidence="2" type="ORF">FGO68_gene10159</name>
</gene>
<dbReference type="SUPFAM" id="SSF82185">
    <property type="entry name" value="Histone H3 K4-specific methyltransferase SET7/9 N-terminal domain"/>
    <property type="match status" value="1"/>
</dbReference>
<evidence type="ECO:0000313" key="2">
    <source>
        <dbReference type="EMBL" id="TNV81076.1"/>
    </source>
</evidence>
<dbReference type="AlphaFoldDB" id="A0A8J8NSY6"/>
<dbReference type="PANTHER" id="PTHR43215">
    <property type="entry name" value="RADIAL SPOKE HEAD 1 HOMOLOG"/>
    <property type="match status" value="1"/>
</dbReference>
<name>A0A8J8NSY6_HALGN</name>
<dbReference type="Gene3D" id="2.20.110.10">
    <property type="entry name" value="Histone H3 K4-specific methyltransferase SET7/9 N-terminal domain"/>
    <property type="match status" value="2"/>
</dbReference>
<comment type="caution">
    <text evidence="2">The sequence shown here is derived from an EMBL/GenBank/DDBJ whole genome shotgun (WGS) entry which is preliminary data.</text>
</comment>
<evidence type="ECO:0000313" key="3">
    <source>
        <dbReference type="Proteomes" id="UP000785679"/>
    </source>
</evidence>
<evidence type="ECO:0008006" key="4">
    <source>
        <dbReference type="Google" id="ProtNLM"/>
    </source>
</evidence>
<dbReference type="InterPro" id="IPR003409">
    <property type="entry name" value="MORN"/>
</dbReference>
<dbReference type="PANTHER" id="PTHR43215:SF14">
    <property type="entry name" value="RADIAL SPOKE HEAD 1 HOMOLOG"/>
    <property type="match status" value="1"/>
</dbReference>
<keyword evidence="1" id="KW-0677">Repeat</keyword>
<proteinExistence type="predicted"/>
<dbReference type="EMBL" id="RRYP01006610">
    <property type="protein sequence ID" value="TNV81076.1"/>
    <property type="molecule type" value="Genomic_DNA"/>
</dbReference>
<protein>
    <recommendedName>
        <fullName evidence="4">MORN repeat protein</fullName>
    </recommendedName>
</protein>
<sequence>MKYANGVSYEGEWKDNNRHGQGIMKYANGNSYQGEWKDGKQHGLGRQTYSGCEYKEGQWETGKQVGEHKNYSKEGNLLELITYENGNEVKREKVE</sequence>
<dbReference type="SMART" id="SM00698">
    <property type="entry name" value="MORN"/>
    <property type="match status" value="2"/>
</dbReference>
<dbReference type="Proteomes" id="UP000785679">
    <property type="component" value="Unassembled WGS sequence"/>
</dbReference>
<dbReference type="OrthoDB" id="312720at2759"/>
<reference evidence="2" key="1">
    <citation type="submission" date="2019-06" db="EMBL/GenBank/DDBJ databases">
        <authorList>
            <person name="Zheng W."/>
        </authorList>
    </citation>
    <scope>NUCLEOTIDE SEQUENCE</scope>
    <source>
        <strain evidence="2">QDHG01</strain>
    </source>
</reference>
<organism evidence="2 3">
    <name type="scientific">Halteria grandinella</name>
    <dbReference type="NCBI Taxonomy" id="5974"/>
    <lineage>
        <taxon>Eukaryota</taxon>
        <taxon>Sar</taxon>
        <taxon>Alveolata</taxon>
        <taxon>Ciliophora</taxon>
        <taxon>Intramacronucleata</taxon>
        <taxon>Spirotrichea</taxon>
        <taxon>Stichotrichia</taxon>
        <taxon>Sporadotrichida</taxon>
        <taxon>Halteriidae</taxon>
        <taxon>Halteria</taxon>
    </lineage>
</organism>
<accession>A0A8J8NSY6</accession>
<evidence type="ECO:0000256" key="1">
    <source>
        <dbReference type="ARBA" id="ARBA00022737"/>
    </source>
</evidence>